<reference evidence="2 3" key="1">
    <citation type="submission" date="2019-07" db="EMBL/GenBank/DDBJ databases">
        <title>Whole genome shotgun sequence of Deinococcus cellulosilyticus NBRC 106333.</title>
        <authorList>
            <person name="Hosoyama A."/>
            <person name="Uohara A."/>
            <person name="Ohji S."/>
            <person name="Ichikawa N."/>
        </authorList>
    </citation>
    <scope>NUCLEOTIDE SEQUENCE [LARGE SCALE GENOMIC DNA]</scope>
    <source>
        <strain evidence="2 3">NBRC 106333</strain>
    </source>
</reference>
<sequence length="153" mass="17189">MAWTINEDANLHLQTTPCQARSVLNVDHLPEQDVQPQRSTVLLSQHGTEQPIIQEHLMRGGCAVVFDRMNRNDPEPRTEHWLMVHQGESAIPVVSLLELCIQCGETTLDHLEHLLGETALLLLSGCDPWKIRPHLLPENPNPKGEEDAPVLHS</sequence>
<proteinExistence type="predicted"/>
<dbReference type="Proteomes" id="UP000321306">
    <property type="component" value="Unassembled WGS sequence"/>
</dbReference>
<evidence type="ECO:0000256" key="1">
    <source>
        <dbReference type="SAM" id="MobiDB-lite"/>
    </source>
</evidence>
<name>A0A511N783_DEIC1</name>
<dbReference type="AlphaFoldDB" id="A0A511N783"/>
<organism evidence="2 3">
    <name type="scientific">Deinococcus cellulosilyticus (strain DSM 18568 / NBRC 106333 / KACC 11606 / 5516J-15)</name>
    <dbReference type="NCBI Taxonomy" id="1223518"/>
    <lineage>
        <taxon>Bacteria</taxon>
        <taxon>Thermotogati</taxon>
        <taxon>Deinococcota</taxon>
        <taxon>Deinococci</taxon>
        <taxon>Deinococcales</taxon>
        <taxon>Deinococcaceae</taxon>
        <taxon>Deinococcus</taxon>
    </lineage>
</organism>
<dbReference type="EMBL" id="BJXB01000020">
    <property type="protein sequence ID" value="GEM48347.1"/>
    <property type="molecule type" value="Genomic_DNA"/>
</dbReference>
<comment type="caution">
    <text evidence="2">The sequence shown here is derived from an EMBL/GenBank/DDBJ whole genome shotgun (WGS) entry which is preliminary data.</text>
</comment>
<feature type="region of interest" description="Disordered" evidence="1">
    <location>
        <begin position="134"/>
        <end position="153"/>
    </location>
</feature>
<protein>
    <submittedName>
        <fullName evidence="2">Uncharacterized protein</fullName>
    </submittedName>
</protein>
<keyword evidence="3" id="KW-1185">Reference proteome</keyword>
<accession>A0A511N783</accession>
<evidence type="ECO:0000313" key="2">
    <source>
        <dbReference type="EMBL" id="GEM48347.1"/>
    </source>
</evidence>
<gene>
    <name evidence="2" type="ORF">DC3_39820</name>
</gene>
<evidence type="ECO:0000313" key="3">
    <source>
        <dbReference type="Proteomes" id="UP000321306"/>
    </source>
</evidence>
<dbReference type="RefSeq" id="WP_146887361.1">
    <property type="nucleotide sequence ID" value="NZ_BJXB01000020.1"/>
</dbReference>
<dbReference type="OrthoDB" id="9981858at2"/>